<dbReference type="GO" id="GO:0008360">
    <property type="term" value="P:regulation of cell shape"/>
    <property type="evidence" value="ECO:0007669"/>
    <property type="project" value="UniProtKB-KW"/>
</dbReference>
<evidence type="ECO:0000256" key="7">
    <source>
        <dbReference type="ARBA" id="ARBA00023136"/>
    </source>
</evidence>
<dbReference type="NCBIfam" id="TIGR03426">
    <property type="entry name" value="shape_MreD"/>
    <property type="match status" value="1"/>
</dbReference>
<evidence type="ECO:0000256" key="6">
    <source>
        <dbReference type="ARBA" id="ARBA00022989"/>
    </source>
</evidence>
<evidence type="ECO:0000313" key="10">
    <source>
        <dbReference type="Proteomes" id="UP000241885"/>
    </source>
</evidence>
<feature type="transmembrane region" description="Helical" evidence="8">
    <location>
        <begin position="137"/>
        <end position="159"/>
    </location>
</feature>
<feature type="transmembrane region" description="Helical" evidence="8">
    <location>
        <begin position="109"/>
        <end position="130"/>
    </location>
</feature>
<keyword evidence="7 8" id="KW-0472">Membrane</keyword>
<name>A0A2R4BIE6_THAAR</name>
<comment type="subcellular location">
    <subcellularLocation>
        <location evidence="1">Cell membrane</location>
        <topology evidence="1">Multi-pass membrane protein</topology>
    </subcellularLocation>
</comment>
<dbReference type="OrthoDB" id="5297408at2"/>
<evidence type="ECO:0000256" key="5">
    <source>
        <dbReference type="ARBA" id="ARBA00022960"/>
    </source>
</evidence>
<dbReference type="KEGG" id="tak:Tharo_0138"/>
<dbReference type="Proteomes" id="UP000241885">
    <property type="component" value="Chromosome"/>
</dbReference>
<keyword evidence="6 8" id="KW-1133">Transmembrane helix</keyword>
<dbReference type="RefSeq" id="WP_107219553.1">
    <property type="nucleotide sequence ID" value="NZ_CP028339.1"/>
</dbReference>
<evidence type="ECO:0000256" key="8">
    <source>
        <dbReference type="SAM" id="Phobius"/>
    </source>
</evidence>
<dbReference type="InterPro" id="IPR026034">
    <property type="entry name" value="MreD_proteobac"/>
</dbReference>
<evidence type="ECO:0000256" key="1">
    <source>
        <dbReference type="ARBA" id="ARBA00004651"/>
    </source>
</evidence>
<dbReference type="AlphaFoldDB" id="A0A2R4BIE6"/>
<dbReference type="GO" id="GO:0005886">
    <property type="term" value="C:plasma membrane"/>
    <property type="evidence" value="ECO:0007669"/>
    <property type="project" value="UniProtKB-SubCell"/>
</dbReference>
<accession>A0A2R4BIE6</accession>
<reference evidence="9 10" key="1">
    <citation type="submission" date="2018-03" db="EMBL/GenBank/DDBJ databases">
        <title>Complete genome sequence of Thauera aromatica, a model organism for studying aromatic compound degradation under denitrifying conditions.</title>
        <authorList>
            <person name="Lo H.-Y."/>
            <person name="Goris T."/>
            <person name="Boll M."/>
            <person name="Mueller J.A."/>
        </authorList>
    </citation>
    <scope>NUCLEOTIDE SEQUENCE [LARGE SCALE GENOMIC DNA]</scope>
    <source>
        <strain evidence="9 10">K172</strain>
    </source>
</reference>
<protein>
    <submittedName>
        <fullName evidence="9">Rod shape-determining protein MreD</fullName>
    </submittedName>
</protein>
<feature type="transmembrane region" description="Helical" evidence="8">
    <location>
        <begin position="35"/>
        <end position="53"/>
    </location>
</feature>
<keyword evidence="3" id="KW-1003">Cell membrane</keyword>
<keyword evidence="5" id="KW-0133">Cell shape</keyword>
<feature type="transmembrane region" description="Helical" evidence="8">
    <location>
        <begin position="65"/>
        <end position="89"/>
    </location>
</feature>
<gene>
    <name evidence="9" type="ORF">Tharo_0138</name>
</gene>
<proteinExistence type="inferred from homology"/>
<keyword evidence="4 8" id="KW-0812">Transmembrane</keyword>
<evidence type="ECO:0000313" key="9">
    <source>
        <dbReference type="EMBL" id="AVR87090.1"/>
    </source>
</evidence>
<dbReference type="PIRSF" id="PIRSF018472">
    <property type="entry name" value="MreD_proteobac"/>
    <property type="match status" value="1"/>
</dbReference>
<comment type="similarity">
    <text evidence="2">Belongs to the MreD family.</text>
</comment>
<evidence type="ECO:0000256" key="2">
    <source>
        <dbReference type="ARBA" id="ARBA00007776"/>
    </source>
</evidence>
<dbReference type="PANTHER" id="PTHR37484:SF1">
    <property type="entry name" value="ROD SHAPE-DETERMINING PROTEIN MRED"/>
    <property type="match status" value="1"/>
</dbReference>
<evidence type="ECO:0000256" key="3">
    <source>
        <dbReference type="ARBA" id="ARBA00022475"/>
    </source>
</evidence>
<dbReference type="Pfam" id="PF04093">
    <property type="entry name" value="MreD"/>
    <property type="match status" value="1"/>
</dbReference>
<keyword evidence="10" id="KW-1185">Reference proteome</keyword>
<evidence type="ECO:0000256" key="4">
    <source>
        <dbReference type="ARBA" id="ARBA00022692"/>
    </source>
</evidence>
<feature type="transmembrane region" description="Helical" evidence="8">
    <location>
        <begin position="12"/>
        <end position="29"/>
    </location>
</feature>
<dbReference type="InterPro" id="IPR007227">
    <property type="entry name" value="Cell_shape_determining_MreD"/>
</dbReference>
<sequence>MQPTHRSSRILLPVKLWFVVLSLFVALGLEYIPTGRLPGLPGWVALVLAFWCVREPLRIGMGTGFVLGLLVDVGLGAAMGQHALAYVVLAYSANRLARRVLWFPPWQQAVHVLPLLLLSQALMMGVRLLAGAEFPGWSYFLSSFSAAVLWTPLSFLLLLPQYQPVERDDNRPI</sequence>
<dbReference type="PANTHER" id="PTHR37484">
    <property type="entry name" value="ROD SHAPE-DETERMINING PROTEIN MRED"/>
    <property type="match status" value="1"/>
</dbReference>
<dbReference type="EMBL" id="CP028339">
    <property type="protein sequence ID" value="AVR87090.1"/>
    <property type="molecule type" value="Genomic_DNA"/>
</dbReference>
<organism evidence="9 10">
    <name type="scientific">Thauera aromatica K172</name>
    <dbReference type="NCBI Taxonomy" id="44139"/>
    <lineage>
        <taxon>Bacteria</taxon>
        <taxon>Pseudomonadati</taxon>
        <taxon>Pseudomonadota</taxon>
        <taxon>Betaproteobacteria</taxon>
        <taxon>Rhodocyclales</taxon>
        <taxon>Zoogloeaceae</taxon>
        <taxon>Thauera</taxon>
    </lineage>
</organism>